<dbReference type="CDD" id="cd00454">
    <property type="entry name" value="TrHb1_N"/>
    <property type="match status" value="1"/>
</dbReference>
<evidence type="ECO:0000256" key="2">
    <source>
        <dbReference type="ARBA" id="ARBA00022617"/>
    </source>
</evidence>
<keyword evidence="1" id="KW-0813">Transport</keyword>
<dbReference type="SUPFAM" id="SSF46458">
    <property type="entry name" value="Globin-like"/>
    <property type="match status" value="1"/>
</dbReference>
<dbReference type="Proteomes" id="UP000001058">
    <property type="component" value="Unassembled WGS sequence"/>
</dbReference>
<evidence type="ECO:0000256" key="3">
    <source>
        <dbReference type="ARBA" id="ARBA00022723"/>
    </source>
</evidence>
<dbReference type="KEGG" id="vcn:VOLCADRAFT_91319"/>
<dbReference type="AlphaFoldDB" id="D8TWR5"/>
<reference evidence="5 6" key="1">
    <citation type="journal article" date="2010" name="Science">
        <title>Genomic analysis of organismal complexity in the multicellular green alga Volvox carteri.</title>
        <authorList>
            <person name="Prochnik S.E."/>
            <person name="Umen J."/>
            <person name="Nedelcu A.M."/>
            <person name="Hallmann A."/>
            <person name="Miller S.M."/>
            <person name="Nishii I."/>
            <person name="Ferris P."/>
            <person name="Kuo A."/>
            <person name="Mitros T."/>
            <person name="Fritz-Laylin L.K."/>
            <person name="Hellsten U."/>
            <person name="Chapman J."/>
            <person name="Simakov O."/>
            <person name="Rensing S.A."/>
            <person name="Terry A."/>
            <person name="Pangilinan J."/>
            <person name="Kapitonov V."/>
            <person name="Jurka J."/>
            <person name="Salamov A."/>
            <person name="Shapiro H."/>
            <person name="Schmutz J."/>
            <person name="Grimwood J."/>
            <person name="Lindquist E."/>
            <person name="Lucas S."/>
            <person name="Grigoriev I.V."/>
            <person name="Schmitt R."/>
            <person name="Kirk D."/>
            <person name="Rokhsar D.S."/>
        </authorList>
    </citation>
    <scope>NUCLEOTIDE SEQUENCE [LARGE SCALE GENOMIC DNA]</scope>
    <source>
        <strain evidence="6">f. Nagariensis / Eve</strain>
    </source>
</reference>
<evidence type="ECO:0000313" key="6">
    <source>
        <dbReference type="Proteomes" id="UP000001058"/>
    </source>
</evidence>
<dbReference type="OrthoDB" id="546064at2759"/>
<accession>D8TWR5</accession>
<evidence type="ECO:0000256" key="1">
    <source>
        <dbReference type="ARBA" id="ARBA00022448"/>
    </source>
</evidence>
<gene>
    <name evidence="5" type="ORF">VOLCADRAFT_91319</name>
</gene>
<dbReference type="GO" id="GO:0046872">
    <property type="term" value="F:metal ion binding"/>
    <property type="evidence" value="ECO:0007669"/>
    <property type="project" value="UniProtKB-KW"/>
</dbReference>
<organism evidence="6">
    <name type="scientific">Volvox carteri f. nagariensis</name>
    <dbReference type="NCBI Taxonomy" id="3068"/>
    <lineage>
        <taxon>Eukaryota</taxon>
        <taxon>Viridiplantae</taxon>
        <taxon>Chlorophyta</taxon>
        <taxon>core chlorophytes</taxon>
        <taxon>Chlorophyceae</taxon>
        <taxon>CS clade</taxon>
        <taxon>Chlamydomonadales</taxon>
        <taxon>Volvocaceae</taxon>
        <taxon>Volvox</taxon>
    </lineage>
</organism>
<dbReference type="GO" id="GO:0020037">
    <property type="term" value="F:heme binding"/>
    <property type="evidence" value="ECO:0007669"/>
    <property type="project" value="InterPro"/>
</dbReference>
<dbReference type="RefSeq" id="XP_002950880.1">
    <property type="nucleotide sequence ID" value="XM_002950834.1"/>
</dbReference>
<dbReference type="Gene3D" id="1.10.490.10">
    <property type="entry name" value="Globins"/>
    <property type="match status" value="1"/>
</dbReference>
<protein>
    <submittedName>
        <fullName evidence="5">Uncharacterized protein</fullName>
    </submittedName>
</protein>
<sequence length="244" mass="27045">MGASWSQSGSWQEAVTKEPGLYYFNIRLCDLACDNASQLANEVNSSNFGQDEVRDAVRGFEAWQKAQEDLKGSLSVQRSAPSTGPLLDRVGGPDAVKRMVEIFCRKLYDDEQLSVYLERTDMTSLRAKQSTFLTWLLGPRDRPNPSAHVRTAHLRLIKQRGFGTEHFELGLTHFEAALREYGLSEALVKEVMVKIRPYKVGEGGNLSQQLGKPPLRGPGLCVCLCVWGGGGGRGCNRERRGSKP</sequence>
<keyword evidence="6" id="KW-1185">Reference proteome</keyword>
<dbReference type="EMBL" id="GL378341">
    <property type="protein sequence ID" value="EFJ48195.1"/>
    <property type="molecule type" value="Genomic_DNA"/>
</dbReference>
<dbReference type="GO" id="GO:0019825">
    <property type="term" value="F:oxygen binding"/>
    <property type="evidence" value="ECO:0007669"/>
    <property type="project" value="InterPro"/>
</dbReference>
<keyword evidence="4" id="KW-0408">Iron</keyword>
<dbReference type="InterPro" id="IPR001486">
    <property type="entry name" value="Hemoglobin_trunc"/>
</dbReference>
<proteinExistence type="predicted"/>
<evidence type="ECO:0000313" key="5">
    <source>
        <dbReference type="EMBL" id="EFJ48195.1"/>
    </source>
</evidence>
<name>D8TWR5_VOLCA</name>
<dbReference type="InParanoid" id="D8TWR5"/>
<evidence type="ECO:0000256" key="4">
    <source>
        <dbReference type="ARBA" id="ARBA00023004"/>
    </source>
</evidence>
<dbReference type="InterPro" id="IPR012292">
    <property type="entry name" value="Globin/Proto"/>
</dbReference>
<keyword evidence="3" id="KW-0479">Metal-binding</keyword>
<dbReference type="InterPro" id="IPR009050">
    <property type="entry name" value="Globin-like_sf"/>
</dbReference>
<dbReference type="GeneID" id="9618129"/>
<keyword evidence="2" id="KW-0349">Heme</keyword>
<dbReference type="Pfam" id="PF01152">
    <property type="entry name" value="Bac_globin"/>
    <property type="match status" value="1"/>
</dbReference>